<dbReference type="EMBL" id="FRDJ01000007">
    <property type="protein sequence ID" value="SHN64213.1"/>
    <property type="molecule type" value="Genomic_DNA"/>
</dbReference>
<proteinExistence type="predicted"/>
<dbReference type="InterPro" id="IPR043129">
    <property type="entry name" value="ATPase_NBD"/>
</dbReference>
<dbReference type="SUPFAM" id="SSF53067">
    <property type="entry name" value="Actin-like ATPase domain"/>
    <property type="match status" value="1"/>
</dbReference>
<gene>
    <name evidence="1" type="ORF">SAMN02745226_01428</name>
</gene>
<sequence length="382" mass="43428">MVNKKLNPVSMKRKNKKMVMRYLMEKGHATRSEIAHKTGLALSAIWRLMGELESENLIEVKNTSSGRGRKSLVYAPTTSFITSVIYNVEVKETIVAVGFLDGSWRIVENFLTPDNFGEFKRIVLDTFYRIQKNYRINSNITKVVFSLPGMVDYKRKLLICAPNLDWKDLNLQREFKEMGLEVLAENDANLSLLAELFFSNDVRESKVAFFLYFGEGIGGSIAVNGDIVRGKNSIAGEIGHVELSVSNTELEKLLSLSKILDRIESPTFHRNASLKDKFEYMKKLWYEGYPGVKHVVDDFIHQLALTVRNMGYLLNPDVIVFGGLINDIYETFSSEINDRLNQIIGADKIFDVNIRDTVFKEVPPSLVGANVLVLEDFLRSFD</sequence>
<dbReference type="PANTHER" id="PTHR18964">
    <property type="entry name" value="ROK (REPRESSOR, ORF, KINASE) FAMILY"/>
    <property type="match status" value="1"/>
</dbReference>
<dbReference type="RefSeq" id="WP_072759861.1">
    <property type="nucleotide sequence ID" value="NZ_FRDJ01000007.1"/>
</dbReference>
<dbReference type="Pfam" id="PF13412">
    <property type="entry name" value="HTH_24"/>
    <property type="match status" value="1"/>
</dbReference>
<reference evidence="2" key="1">
    <citation type="submission" date="2016-12" db="EMBL/GenBank/DDBJ databases">
        <authorList>
            <person name="Varghese N."/>
            <person name="Submissions S."/>
        </authorList>
    </citation>
    <scope>NUCLEOTIDE SEQUENCE [LARGE SCALE GENOMIC DNA]</scope>
    <source>
        <strain evidence="2">DSM 13020</strain>
    </source>
</reference>
<dbReference type="InterPro" id="IPR036390">
    <property type="entry name" value="WH_DNA-bd_sf"/>
</dbReference>
<protein>
    <submittedName>
        <fullName evidence="1">Sugar kinase of the NBD/HSP70 family, may contain an N-terminal HTH domain</fullName>
    </submittedName>
</protein>
<evidence type="ECO:0000313" key="2">
    <source>
        <dbReference type="Proteomes" id="UP000184207"/>
    </source>
</evidence>
<dbReference type="CDD" id="cd23763">
    <property type="entry name" value="ASKHA_ATPase_ROK"/>
    <property type="match status" value="1"/>
</dbReference>
<name>A0A1M7T0C6_FERGO</name>
<accession>A0A1M7T0C6</accession>
<dbReference type="STRING" id="1121883.SAMN02745226_01428"/>
<dbReference type="Gene3D" id="3.30.420.40">
    <property type="match status" value="2"/>
</dbReference>
<dbReference type="Gene3D" id="1.10.10.10">
    <property type="entry name" value="Winged helix-like DNA-binding domain superfamily/Winged helix DNA-binding domain"/>
    <property type="match status" value="1"/>
</dbReference>
<dbReference type="OrthoDB" id="36685at2"/>
<dbReference type="InterPro" id="IPR036388">
    <property type="entry name" value="WH-like_DNA-bd_sf"/>
</dbReference>
<evidence type="ECO:0000313" key="1">
    <source>
        <dbReference type="EMBL" id="SHN64213.1"/>
    </source>
</evidence>
<organism evidence="1 2">
    <name type="scientific">Fervidobacterium gondwanense DSM 13020</name>
    <dbReference type="NCBI Taxonomy" id="1121883"/>
    <lineage>
        <taxon>Bacteria</taxon>
        <taxon>Thermotogati</taxon>
        <taxon>Thermotogota</taxon>
        <taxon>Thermotogae</taxon>
        <taxon>Thermotogales</taxon>
        <taxon>Fervidobacteriaceae</taxon>
        <taxon>Fervidobacterium</taxon>
    </lineage>
</organism>
<dbReference type="Pfam" id="PF00480">
    <property type="entry name" value="ROK"/>
    <property type="match status" value="1"/>
</dbReference>
<dbReference type="InterPro" id="IPR000600">
    <property type="entry name" value="ROK"/>
</dbReference>
<dbReference type="SUPFAM" id="SSF46785">
    <property type="entry name" value="Winged helix' DNA-binding domain"/>
    <property type="match status" value="1"/>
</dbReference>
<dbReference type="AlphaFoldDB" id="A0A1M7T0C6"/>
<keyword evidence="1" id="KW-0418">Kinase</keyword>
<keyword evidence="2" id="KW-1185">Reference proteome</keyword>
<dbReference type="PANTHER" id="PTHR18964:SF110">
    <property type="entry name" value="TRANSCRIPTIONAL REGULATOR, XYLR-RELATED"/>
    <property type="match status" value="1"/>
</dbReference>
<keyword evidence="1" id="KW-0808">Transferase</keyword>
<dbReference type="Proteomes" id="UP000184207">
    <property type="component" value="Unassembled WGS sequence"/>
</dbReference>
<dbReference type="GO" id="GO:0016301">
    <property type="term" value="F:kinase activity"/>
    <property type="evidence" value="ECO:0007669"/>
    <property type="project" value="UniProtKB-KW"/>
</dbReference>